<dbReference type="GO" id="GO:0016810">
    <property type="term" value="F:hydrolase activity, acting on carbon-nitrogen (but not peptide) bonds"/>
    <property type="evidence" value="ECO:0007669"/>
    <property type="project" value="InterPro"/>
</dbReference>
<dbReference type="InterPro" id="IPR045235">
    <property type="entry name" value="PuuE_HpPgdA-like"/>
</dbReference>
<dbReference type="PANTHER" id="PTHR47561">
    <property type="entry name" value="POLYSACCHARIDE DEACETYLASE FAMILY PROTEIN (AFU_ORTHOLOGUE AFUA_6G05030)"/>
    <property type="match status" value="1"/>
</dbReference>
<dbReference type="InterPro" id="IPR022560">
    <property type="entry name" value="DUF3473"/>
</dbReference>
<dbReference type="EMBL" id="LFBU01000001">
    <property type="protein sequence ID" value="KMQ74627.1"/>
    <property type="molecule type" value="Genomic_DNA"/>
</dbReference>
<dbReference type="Pfam" id="PF01522">
    <property type="entry name" value="Polysacc_deac_1"/>
    <property type="match status" value="1"/>
</dbReference>
<dbReference type="PANTHER" id="PTHR47561:SF1">
    <property type="entry name" value="POLYSACCHARIDE DEACETYLASE FAMILY PROTEIN (AFU_ORTHOLOGUE AFUA_6G05030)"/>
    <property type="match status" value="1"/>
</dbReference>
<feature type="domain" description="NodB homology" evidence="1">
    <location>
        <begin position="27"/>
        <end position="288"/>
    </location>
</feature>
<dbReference type="OrthoDB" id="9784220at2"/>
<dbReference type="Gene3D" id="3.20.20.370">
    <property type="entry name" value="Glycoside hydrolase/deacetylase"/>
    <property type="match status" value="1"/>
</dbReference>
<evidence type="ECO:0000259" key="1">
    <source>
        <dbReference type="PROSITE" id="PS51677"/>
    </source>
</evidence>
<evidence type="ECO:0000313" key="3">
    <source>
        <dbReference type="Proteomes" id="UP000036102"/>
    </source>
</evidence>
<dbReference type="InterPro" id="IPR014344">
    <property type="entry name" value="XrtA_polysacc_deacetyl"/>
</dbReference>
<dbReference type="CDD" id="cd10941">
    <property type="entry name" value="CE4_PuuE_HpPgdA_like_2"/>
    <property type="match status" value="1"/>
</dbReference>
<dbReference type="PROSITE" id="PS51677">
    <property type="entry name" value="NODB"/>
    <property type="match status" value="1"/>
</dbReference>
<keyword evidence="3" id="KW-1185">Reference proteome</keyword>
<dbReference type="NCBIfam" id="TIGR03006">
    <property type="entry name" value="pepcterm_polyde"/>
    <property type="match status" value="1"/>
</dbReference>
<dbReference type="AlphaFoldDB" id="A0A0J7J8Y2"/>
<comment type="caution">
    <text evidence="2">The sequence shown here is derived from an EMBL/GenBank/DDBJ whole genome shotgun (WGS) entry which is preliminary data.</text>
</comment>
<dbReference type="RefSeq" id="WP_048494811.1">
    <property type="nucleotide sequence ID" value="NZ_LFBU01000001.1"/>
</dbReference>
<dbReference type="Proteomes" id="UP000036102">
    <property type="component" value="Unassembled WGS sequence"/>
</dbReference>
<gene>
    <name evidence="2" type="ORF">Msub_10813</name>
</gene>
<sequence length="288" mass="32869">MEVTKNALTIDVEDYFQVAALAEAVDRKDWPSMEYRVEANTDKLLELFSERDVKATFFTLGWVAERSPELIRRIQKAGHEIASHGYSHQLVYNQTPDVFRDETRKSKQILEDITGEPITGYRAASYSITAQSRWALDILCEEGFTWDSSIFPVHHDRYGMPGTPHQPYRLEAPGGGTLIEFPLSTCPLGNYRLPIAGGGYFRLYPYWLSRWGLGKINRAGQPFIFYLHPWEIDTGQPRLEVKALSRFRHYNNLDKCMGRLERLLGDFRFGSVSDVLSETNIPAGAVVV</sequence>
<dbReference type="SUPFAM" id="SSF88713">
    <property type="entry name" value="Glycoside hydrolase/deacetylase"/>
    <property type="match status" value="1"/>
</dbReference>
<proteinExistence type="predicted"/>
<dbReference type="Pfam" id="PF11959">
    <property type="entry name" value="DUF3473"/>
    <property type="match status" value="1"/>
</dbReference>
<dbReference type="InterPro" id="IPR011330">
    <property type="entry name" value="Glyco_hydro/deAcase_b/a-brl"/>
</dbReference>
<dbReference type="GO" id="GO:0005975">
    <property type="term" value="P:carbohydrate metabolic process"/>
    <property type="evidence" value="ECO:0007669"/>
    <property type="project" value="InterPro"/>
</dbReference>
<protein>
    <submittedName>
        <fullName evidence="2">Polysaccharide deacetylase family protein, PEP-CTERM locus subfamily</fullName>
    </submittedName>
</protein>
<dbReference type="STRING" id="1658765.Msub_10813"/>
<name>A0A0J7J8Y2_9GAMM</name>
<organism evidence="2 3">
    <name type="scientific">Marinobacter subterrani</name>
    <dbReference type="NCBI Taxonomy" id="1658765"/>
    <lineage>
        <taxon>Bacteria</taxon>
        <taxon>Pseudomonadati</taxon>
        <taxon>Pseudomonadota</taxon>
        <taxon>Gammaproteobacteria</taxon>
        <taxon>Pseudomonadales</taxon>
        <taxon>Marinobacteraceae</taxon>
        <taxon>Marinobacter</taxon>
    </lineage>
</organism>
<evidence type="ECO:0000313" key="2">
    <source>
        <dbReference type="EMBL" id="KMQ74627.1"/>
    </source>
</evidence>
<reference evidence="2 3" key="1">
    <citation type="submission" date="2015-06" db="EMBL/GenBank/DDBJ databases">
        <title>Marinobacter subterrani, a genetically tractable neutrophilic iron-oxidizing strain isolated from the Soudan Iron Mine.</title>
        <authorList>
            <person name="Bonis B.M."/>
            <person name="Gralnick J.A."/>
        </authorList>
    </citation>
    <scope>NUCLEOTIDE SEQUENCE [LARGE SCALE GENOMIC DNA]</scope>
    <source>
        <strain evidence="2 3">JG233</strain>
    </source>
</reference>
<dbReference type="InterPro" id="IPR002509">
    <property type="entry name" value="NODB_dom"/>
</dbReference>
<dbReference type="PATRIC" id="fig|1658765.3.peg.807"/>
<accession>A0A0J7J8Y2</accession>